<dbReference type="InterPro" id="IPR029063">
    <property type="entry name" value="SAM-dependent_MTases_sf"/>
</dbReference>
<keyword evidence="6" id="KW-1185">Reference proteome</keyword>
<keyword evidence="1 5" id="KW-0489">Methyltransferase</keyword>
<proteinExistence type="predicted"/>
<accession>A0ABW3TQV2</accession>
<dbReference type="EMBL" id="JBHTLY010000003">
    <property type="protein sequence ID" value="MFD1201858.1"/>
    <property type="molecule type" value="Genomic_DNA"/>
</dbReference>
<dbReference type="SUPFAM" id="SSF53335">
    <property type="entry name" value="S-adenosyl-L-methionine-dependent methyltransferases"/>
    <property type="match status" value="1"/>
</dbReference>
<dbReference type="Pfam" id="PF26049">
    <property type="entry name" value="RLMG_N"/>
    <property type="match status" value="1"/>
</dbReference>
<evidence type="ECO:0000313" key="5">
    <source>
        <dbReference type="EMBL" id="MFD1201858.1"/>
    </source>
</evidence>
<name>A0ABW3TQV2_9MICO</name>
<dbReference type="EC" id="2.1.1.172" evidence="5"/>
<organism evidence="5 6">
    <name type="scientific">Leucobacter albus</name>
    <dbReference type="NCBI Taxonomy" id="272210"/>
    <lineage>
        <taxon>Bacteria</taxon>
        <taxon>Bacillati</taxon>
        <taxon>Actinomycetota</taxon>
        <taxon>Actinomycetes</taxon>
        <taxon>Micrococcales</taxon>
        <taxon>Microbacteriaceae</taxon>
        <taxon>Leucobacter</taxon>
    </lineage>
</organism>
<dbReference type="RefSeq" id="WP_343959960.1">
    <property type="nucleotide sequence ID" value="NZ_BAAAKZ010000004.1"/>
</dbReference>
<gene>
    <name evidence="5" type="ORF">ACFQ3U_08130</name>
</gene>
<dbReference type="InterPro" id="IPR007848">
    <property type="entry name" value="Small_mtfrase_dom"/>
</dbReference>
<dbReference type="Gene3D" id="3.40.50.150">
    <property type="entry name" value="Vaccinia Virus protein VP39"/>
    <property type="match status" value="2"/>
</dbReference>
<reference evidence="6" key="1">
    <citation type="journal article" date="2019" name="Int. J. Syst. Evol. Microbiol.">
        <title>The Global Catalogue of Microorganisms (GCM) 10K type strain sequencing project: providing services to taxonomists for standard genome sequencing and annotation.</title>
        <authorList>
            <consortium name="The Broad Institute Genomics Platform"/>
            <consortium name="The Broad Institute Genome Sequencing Center for Infectious Disease"/>
            <person name="Wu L."/>
            <person name="Ma J."/>
        </authorList>
    </citation>
    <scope>NUCLEOTIDE SEQUENCE [LARGE SCALE GENOMIC DNA]</scope>
    <source>
        <strain evidence="6">CCUG 50213</strain>
    </source>
</reference>
<dbReference type="CDD" id="cd02440">
    <property type="entry name" value="AdoMet_MTases"/>
    <property type="match status" value="1"/>
</dbReference>
<dbReference type="InterPro" id="IPR058679">
    <property type="entry name" value="RlmG_N"/>
</dbReference>
<evidence type="ECO:0000256" key="2">
    <source>
        <dbReference type="ARBA" id="ARBA00022679"/>
    </source>
</evidence>
<dbReference type="GO" id="GO:0052914">
    <property type="term" value="F:16S rRNA (guanine(1207)-N(2))-methyltransferase activity"/>
    <property type="evidence" value="ECO:0007669"/>
    <property type="project" value="UniProtKB-EC"/>
</dbReference>
<protein>
    <submittedName>
        <fullName evidence="5">Class I SAM-dependent methyltransferase</fullName>
        <ecNumber evidence="5">2.1.1.172</ecNumber>
        <ecNumber evidence="5">2.1.1.174</ecNumber>
    </submittedName>
</protein>
<dbReference type="InterPro" id="IPR046977">
    <property type="entry name" value="RsmC/RlmG"/>
</dbReference>
<dbReference type="Proteomes" id="UP001597181">
    <property type="component" value="Unassembled WGS sequence"/>
</dbReference>
<dbReference type="Pfam" id="PF05175">
    <property type="entry name" value="MTS"/>
    <property type="match status" value="1"/>
</dbReference>
<dbReference type="GO" id="GO:0052916">
    <property type="term" value="F:23S rRNA (guanine(1835)-N(2))-methyltransferase activity"/>
    <property type="evidence" value="ECO:0007669"/>
    <property type="project" value="UniProtKB-EC"/>
</dbReference>
<dbReference type="PANTHER" id="PTHR47816">
    <property type="entry name" value="RIBOSOMAL RNA SMALL SUBUNIT METHYLTRANSFERASE C"/>
    <property type="match status" value="1"/>
</dbReference>
<dbReference type="EC" id="2.1.1.174" evidence="5"/>
<sequence>MEAIAAELEEFCSTLTREPDFDAAELRAYDTADLLALTTAAERIRGAQPGTVVTVGDRHGALTLGAAAVLGATGVRAYQDPLLAERALAQNAARLDLAGSYSAEPLGETLLAGAETVLVQLPRGLEALEEIAWKIARFAPPDVRVFAAGRVKHMTLAQNEVLAKYFGEVAAGLGWRKSRVVQAAGPTPQFAGAEPPFPKWGADRELPFGLAAFGATFGGTKLDHGSRLLLSTFAAGQGRDAWGGSPGRTHIFDLGCGSGVLAVSAALALPSAAVIASDQSDAAVRSTALTAGAAGVAGRVAIHRADGAEAVADGWADLVLLNPPFHTGATVHAGVGQRLIRDCARVLRPGGELRIVFNSHLGYRPLLEQAIGPVRQLARDATFTVLSVTRR</sequence>
<evidence type="ECO:0000259" key="3">
    <source>
        <dbReference type="Pfam" id="PF05175"/>
    </source>
</evidence>
<comment type="caution">
    <text evidence="5">The sequence shown here is derived from an EMBL/GenBank/DDBJ whole genome shotgun (WGS) entry which is preliminary data.</text>
</comment>
<evidence type="ECO:0000256" key="1">
    <source>
        <dbReference type="ARBA" id="ARBA00022603"/>
    </source>
</evidence>
<feature type="domain" description="RlmG N-terminal" evidence="4">
    <location>
        <begin position="13"/>
        <end position="183"/>
    </location>
</feature>
<keyword evidence="2 5" id="KW-0808">Transferase</keyword>
<dbReference type="PANTHER" id="PTHR47816:SF5">
    <property type="entry name" value="RIBOSOMAL RNA LARGE SUBUNIT METHYLTRANSFERASE G"/>
    <property type="match status" value="1"/>
</dbReference>
<feature type="domain" description="Methyltransferase small" evidence="3">
    <location>
        <begin position="216"/>
        <end position="386"/>
    </location>
</feature>
<evidence type="ECO:0000313" key="6">
    <source>
        <dbReference type="Proteomes" id="UP001597181"/>
    </source>
</evidence>
<evidence type="ECO:0000259" key="4">
    <source>
        <dbReference type="Pfam" id="PF26049"/>
    </source>
</evidence>